<evidence type="ECO:0000313" key="3">
    <source>
        <dbReference type="Proteomes" id="UP000265366"/>
    </source>
</evidence>
<proteinExistence type="predicted"/>
<name>A0A3A1P7N2_9SPHN</name>
<dbReference type="InterPro" id="IPR014710">
    <property type="entry name" value="RmlC-like_jellyroll"/>
</dbReference>
<dbReference type="RefSeq" id="WP_119593130.1">
    <property type="nucleotide sequence ID" value="NZ_QXFM01000107.1"/>
</dbReference>
<dbReference type="Gene3D" id="2.60.120.10">
    <property type="entry name" value="Jelly Rolls"/>
    <property type="match status" value="1"/>
</dbReference>
<evidence type="ECO:0000313" key="2">
    <source>
        <dbReference type="EMBL" id="RIV84140.1"/>
    </source>
</evidence>
<organism evidence="2 3">
    <name type="scientific">Aurantiacibacter xanthus</name>
    <dbReference type="NCBI Taxonomy" id="1784712"/>
    <lineage>
        <taxon>Bacteria</taxon>
        <taxon>Pseudomonadati</taxon>
        <taxon>Pseudomonadota</taxon>
        <taxon>Alphaproteobacteria</taxon>
        <taxon>Sphingomonadales</taxon>
        <taxon>Erythrobacteraceae</taxon>
        <taxon>Aurantiacibacter</taxon>
    </lineage>
</organism>
<accession>A0A3A1P7N2</accession>
<reference evidence="2 3" key="1">
    <citation type="submission" date="2018-08" db="EMBL/GenBank/DDBJ databases">
        <title>Erythrobacter zhengii sp.nov., a bacterium isolated from deep-sea sediment.</title>
        <authorList>
            <person name="Fang C."/>
            <person name="Wu Y.-H."/>
            <person name="Sun C."/>
            <person name="Wang H."/>
            <person name="Cheng H."/>
            <person name="Meng F.-X."/>
            <person name="Wang C.-S."/>
            <person name="Xu X.-W."/>
        </authorList>
    </citation>
    <scope>NUCLEOTIDE SEQUENCE [LARGE SCALE GENOMIC DNA]</scope>
    <source>
        <strain evidence="2 3">CCTCC AB 2015396</strain>
    </source>
</reference>
<protein>
    <submittedName>
        <fullName evidence="2">Cupin domain-containing protein</fullName>
    </submittedName>
</protein>
<dbReference type="InterPro" id="IPR011051">
    <property type="entry name" value="RmlC_Cupin_sf"/>
</dbReference>
<dbReference type="EMBL" id="QXFM01000107">
    <property type="protein sequence ID" value="RIV84140.1"/>
    <property type="molecule type" value="Genomic_DNA"/>
</dbReference>
<dbReference type="Proteomes" id="UP000265366">
    <property type="component" value="Unassembled WGS sequence"/>
</dbReference>
<comment type="caution">
    <text evidence="2">The sequence shown here is derived from an EMBL/GenBank/DDBJ whole genome shotgun (WGS) entry which is preliminary data.</text>
</comment>
<keyword evidence="3" id="KW-1185">Reference proteome</keyword>
<gene>
    <name evidence="2" type="ORF">D2V17_12025</name>
</gene>
<sequence length="136" mass="15143">MAITLFDPLDTLVRLDAEARKASPLPRSPEAWREINTSHGERVIGMFAPVDPQDLHPEKWEMHPHGDELLFLLEGAIDVVLGDDDGHDQAPLALRAGQGCLVPVGTWHRLLLREPSRLMFVTPAGGTRMRPWRDGA</sequence>
<dbReference type="OrthoDB" id="512358at2"/>
<evidence type="ECO:0000259" key="1">
    <source>
        <dbReference type="Pfam" id="PF07883"/>
    </source>
</evidence>
<dbReference type="SUPFAM" id="SSF51182">
    <property type="entry name" value="RmlC-like cupins"/>
    <property type="match status" value="1"/>
</dbReference>
<dbReference type="Pfam" id="PF07883">
    <property type="entry name" value="Cupin_2"/>
    <property type="match status" value="1"/>
</dbReference>
<dbReference type="InterPro" id="IPR013096">
    <property type="entry name" value="Cupin_2"/>
</dbReference>
<feature type="domain" description="Cupin type-2" evidence="1">
    <location>
        <begin position="58"/>
        <end position="119"/>
    </location>
</feature>
<dbReference type="AlphaFoldDB" id="A0A3A1P7N2"/>